<organism evidence="1 2">
    <name type="scientific">Hypholoma sublateritium (strain FD-334 SS-4)</name>
    <dbReference type="NCBI Taxonomy" id="945553"/>
    <lineage>
        <taxon>Eukaryota</taxon>
        <taxon>Fungi</taxon>
        <taxon>Dikarya</taxon>
        <taxon>Basidiomycota</taxon>
        <taxon>Agaricomycotina</taxon>
        <taxon>Agaricomycetes</taxon>
        <taxon>Agaricomycetidae</taxon>
        <taxon>Agaricales</taxon>
        <taxon>Agaricineae</taxon>
        <taxon>Strophariaceae</taxon>
        <taxon>Hypholoma</taxon>
    </lineage>
</organism>
<accession>A0A0D2NMR3</accession>
<evidence type="ECO:0000313" key="2">
    <source>
        <dbReference type="Proteomes" id="UP000054270"/>
    </source>
</evidence>
<dbReference type="Proteomes" id="UP000054270">
    <property type="component" value="Unassembled WGS sequence"/>
</dbReference>
<reference evidence="2" key="1">
    <citation type="submission" date="2014-04" db="EMBL/GenBank/DDBJ databases">
        <title>Evolutionary Origins and Diversification of the Mycorrhizal Mutualists.</title>
        <authorList>
            <consortium name="DOE Joint Genome Institute"/>
            <consortium name="Mycorrhizal Genomics Consortium"/>
            <person name="Kohler A."/>
            <person name="Kuo A."/>
            <person name="Nagy L.G."/>
            <person name="Floudas D."/>
            <person name="Copeland A."/>
            <person name="Barry K.W."/>
            <person name="Cichocki N."/>
            <person name="Veneault-Fourrey C."/>
            <person name="LaButti K."/>
            <person name="Lindquist E.A."/>
            <person name="Lipzen A."/>
            <person name="Lundell T."/>
            <person name="Morin E."/>
            <person name="Murat C."/>
            <person name="Riley R."/>
            <person name="Ohm R."/>
            <person name="Sun H."/>
            <person name="Tunlid A."/>
            <person name="Henrissat B."/>
            <person name="Grigoriev I.V."/>
            <person name="Hibbett D.S."/>
            <person name="Martin F."/>
        </authorList>
    </citation>
    <scope>NUCLEOTIDE SEQUENCE [LARGE SCALE GENOMIC DNA]</scope>
    <source>
        <strain evidence="2">FD-334 SS-4</strain>
    </source>
</reference>
<sequence length="201" mass="22524">MASPITQSAAGTTVEPALHTLTAEIEAFWLLDTEETRSEEVMRILMNDQEEAPEESVEGTQRAAESTQAWLDTQDETWCDAQDEKDDKRDAEIVRLLANDPEKWDAKLADLQAHVDEMNADTRNANAFIEETTDAVAAMWAENDKAAEIPREIVYLGMRDLQRWIAFRDPDAFARMQVRVEINNARKAVSSSAVTDGAVPL</sequence>
<dbReference type="EMBL" id="KN817595">
    <property type="protein sequence ID" value="KJA18021.1"/>
    <property type="molecule type" value="Genomic_DNA"/>
</dbReference>
<evidence type="ECO:0000313" key="1">
    <source>
        <dbReference type="EMBL" id="KJA18021.1"/>
    </source>
</evidence>
<protein>
    <submittedName>
        <fullName evidence="1">Uncharacterized protein</fullName>
    </submittedName>
</protein>
<dbReference type="AlphaFoldDB" id="A0A0D2NMR3"/>
<keyword evidence="2" id="KW-1185">Reference proteome</keyword>
<proteinExistence type="predicted"/>
<gene>
    <name evidence="1" type="ORF">HYPSUDRAFT_45735</name>
</gene>
<name>A0A0D2NMR3_HYPSF</name>